<dbReference type="EMBL" id="BMOC01000014">
    <property type="protein sequence ID" value="GGJ12051.1"/>
    <property type="molecule type" value="Genomic_DNA"/>
</dbReference>
<dbReference type="Proteomes" id="UP000653099">
    <property type="component" value="Unassembled WGS sequence"/>
</dbReference>
<protein>
    <submittedName>
        <fullName evidence="2">Uncharacterized protein</fullName>
    </submittedName>
</protein>
<dbReference type="OrthoDB" id="313543at2157"/>
<evidence type="ECO:0000313" key="3">
    <source>
        <dbReference type="Proteomes" id="UP000653099"/>
    </source>
</evidence>
<evidence type="ECO:0000313" key="2">
    <source>
        <dbReference type="EMBL" id="GGJ12051.1"/>
    </source>
</evidence>
<evidence type="ECO:0000256" key="1">
    <source>
        <dbReference type="SAM" id="MobiDB-lite"/>
    </source>
</evidence>
<gene>
    <name evidence="2" type="ORF">GCM10008995_22390</name>
</gene>
<feature type="compositionally biased region" description="Low complexity" evidence="1">
    <location>
        <begin position="31"/>
        <end position="47"/>
    </location>
</feature>
<dbReference type="RefSeq" id="WP_188787498.1">
    <property type="nucleotide sequence ID" value="NZ_BMOC01000014.1"/>
</dbReference>
<feature type="region of interest" description="Disordered" evidence="1">
    <location>
        <begin position="22"/>
        <end position="47"/>
    </location>
</feature>
<dbReference type="PROSITE" id="PS51257">
    <property type="entry name" value="PROKAR_LIPOPROTEIN"/>
    <property type="match status" value="1"/>
</dbReference>
<reference evidence="2" key="2">
    <citation type="submission" date="2020-09" db="EMBL/GenBank/DDBJ databases">
        <authorList>
            <person name="Sun Q."/>
            <person name="Ohkuma M."/>
        </authorList>
    </citation>
    <scope>NUCLEOTIDE SEQUENCE</scope>
    <source>
        <strain evidence="2">JCM 14359</strain>
    </source>
</reference>
<reference evidence="2" key="1">
    <citation type="journal article" date="2014" name="Int. J. Syst. Evol. Microbiol.">
        <title>Complete genome sequence of Corynebacterium casei LMG S-19264T (=DSM 44701T), isolated from a smear-ripened cheese.</title>
        <authorList>
            <consortium name="US DOE Joint Genome Institute (JGI-PGF)"/>
            <person name="Walter F."/>
            <person name="Albersmeier A."/>
            <person name="Kalinowski J."/>
            <person name="Ruckert C."/>
        </authorList>
    </citation>
    <scope>NUCLEOTIDE SEQUENCE</scope>
    <source>
        <strain evidence="2">JCM 14359</strain>
    </source>
</reference>
<comment type="caution">
    <text evidence="2">The sequence shown here is derived from an EMBL/GenBank/DDBJ whole genome shotgun (WGS) entry which is preliminary data.</text>
</comment>
<name>A0A830EHX5_9EURY</name>
<organism evidence="2 3">
    <name type="scientific">Halobellus salinus</name>
    <dbReference type="NCBI Taxonomy" id="931585"/>
    <lineage>
        <taxon>Archaea</taxon>
        <taxon>Methanobacteriati</taxon>
        <taxon>Methanobacteriota</taxon>
        <taxon>Stenosarchaea group</taxon>
        <taxon>Halobacteria</taxon>
        <taxon>Halobacteriales</taxon>
        <taxon>Haloferacaceae</taxon>
        <taxon>Halobellus</taxon>
    </lineage>
</organism>
<accession>A0A830EHX5</accession>
<sequence length="160" mass="16011">MRRRRVLSGAAAIAAAAVTGCTGGEGGTATDGGEPTDATGTATPTTTPDGLAAVTFTPREPCPDPGGATVRLGADPVSVVGCVVGTNGCTRPQLASVDRDAGAVTVVVAAVEEREDGEACAEALVDLGYEVRIDYADPPTSVTVVHDDTDGRRTVVDATR</sequence>
<keyword evidence="3" id="KW-1185">Reference proteome</keyword>
<dbReference type="AlphaFoldDB" id="A0A830EHX5"/>
<proteinExistence type="predicted"/>